<accession>A0AA88DAY4</accession>
<feature type="compositionally biased region" description="Basic and acidic residues" evidence="1">
    <location>
        <begin position="118"/>
        <end position="128"/>
    </location>
</feature>
<evidence type="ECO:0000313" key="3">
    <source>
        <dbReference type="Proteomes" id="UP001187192"/>
    </source>
</evidence>
<protein>
    <submittedName>
        <fullName evidence="2">Uncharacterized protein</fullName>
    </submittedName>
</protein>
<reference evidence="2" key="1">
    <citation type="submission" date="2023-07" db="EMBL/GenBank/DDBJ databases">
        <title>draft genome sequence of fig (Ficus carica).</title>
        <authorList>
            <person name="Takahashi T."/>
            <person name="Nishimura K."/>
        </authorList>
    </citation>
    <scope>NUCLEOTIDE SEQUENCE</scope>
</reference>
<gene>
    <name evidence="2" type="ORF">TIFTF001_018653</name>
</gene>
<evidence type="ECO:0000256" key="1">
    <source>
        <dbReference type="SAM" id="MobiDB-lite"/>
    </source>
</evidence>
<comment type="caution">
    <text evidence="2">The sequence shown here is derived from an EMBL/GenBank/DDBJ whole genome shotgun (WGS) entry which is preliminary data.</text>
</comment>
<organism evidence="2 3">
    <name type="scientific">Ficus carica</name>
    <name type="common">Common fig</name>
    <dbReference type="NCBI Taxonomy" id="3494"/>
    <lineage>
        <taxon>Eukaryota</taxon>
        <taxon>Viridiplantae</taxon>
        <taxon>Streptophyta</taxon>
        <taxon>Embryophyta</taxon>
        <taxon>Tracheophyta</taxon>
        <taxon>Spermatophyta</taxon>
        <taxon>Magnoliopsida</taxon>
        <taxon>eudicotyledons</taxon>
        <taxon>Gunneridae</taxon>
        <taxon>Pentapetalae</taxon>
        <taxon>rosids</taxon>
        <taxon>fabids</taxon>
        <taxon>Rosales</taxon>
        <taxon>Moraceae</taxon>
        <taxon>Ficeae</taxon>
        <taxon>Ficus</taxon>
    </lineage>
</organism>
<dbReference type="Proteomes" id="UP001187192">
    <property type="component" value="Unassembled WGS sequence"/>
</dbReference>
<proteinExistence type="predicted"/>
<sequence>MSGSSFRTEVGLDIRFRYRGRGQSLVSRPRTESGVGFRDPGRGRISRLGLENLGSELGSGRDTSFNIENGSSFSVLVEFGFWIEVGVVIRFRDHCIGRFWDPGEPEPKMLQHFLQQAEKEKKEGREGPNDENVVTGKSTWDETYSDPVLVPIGPVTRARAKKFKDALTGLIRASWSQAIAWRPIEGIISDNQPNKCVIQAIEETE</sequence>
<dbReference type="EMBL" id="BTGU01000031">
    <property type="protein sequence ID" value="GMN49481.1"/>
    <property type="molecule type" value="Genomic_DNA"/>
</dbReference>
<feature type="region of interest" description="Disordered" evidence="1">
    <location>
        <begin position="118"/>
        <end position="138"/>
    </location>
</feature>
<name>A0AA88DAY4_FICCA</name>
<keyword evidence="3" id="KW-1185">Reference proteome</keyword>
<evidence type="ECO:0000313" key="2">
    <source>
        <dbReference type="EMBL" id="GMN49481.1"/>
    </source>
</evidence>
<dbReference type="AlphaFoldDB" id="A0AA88DAY4"/>